<evidence type="ECO:0000256" key="9">
    <source>
        <dbReference type="ARBA" id="ARBA00048056"/>
    </source>
</evidence>
<proteinExistence type="predicted"/>
<feature type="domain" description="Ribosome recycling factor" evidence="12">
    <location>
        <begin position="667"/>
        <end position="836"/>
    </location>
</feature>
<keyword evidence="8" id="KW-0143">Chaperone</keyword>
<dbReference type="Gene3D" id="2.60.34.10">
    <property type="entry name" value="Substrate Binding Domain Of DNAk, Chain A, domain 1"/>
    <property type="match status" value="1"/>
</dbReference>
<organism evidence="13 14">
    <name type="scientific">Aspergillus taichungensis</name>
    <dbReference type="NCBI Taxonomy" id="482145"/>
    <lineage>
        <taxon>Eukaryota</taxon>
        <taxon>Fungi</taxon>
        <taxon>Dikarya</taxon>
        <taxon>Ascomycota</taxon>
        <taxon>Pezizomycotina</taxon>
        <taxon>Eurotiomycetes</taxon>
        <taxon>Eurotiomycetidae</taxon>
        <taxon>Eurotiales</taxon>
        <taxon>Aspergillaceae</taxon>
        <taxon>Aspergillus</taxon>
        <taxon>Aspergillus subgen. Circumdati</taxon>
    </lineage>
</organism>
<name>A0A2J5HF42_9EURO</name>
<evidence type="ECO:0000256" key="3">
    <source>
        <dbReference type="ARBA" id="ARBA00019933"/>
    </source>
</evidence>
<evidence type="ECO:0000259" key="12">
    <source>
        <dbReference type="Pfam" id="PF01765"/>
    </source>
</evidence>
<protein>
    <recommendedName>
        <fullName evidence="10">Endoplasmic reticulum chaperone BIP</fullName>
        <ecNumber evidence="2">3.6.4.10</ecNumber>
    </recommendedName>
    <alternativeName>
        <fullName evidence="3">Endoplasmic reticulum chaperone BiP</fullName>
    </alternativeName>
</protein>
<evidence type="ECO:0000256" key="11">
    <source>
        <dbReference type="SAM" id="MobiDB-lite"/>
    </source>
</evidence>
<keyword evidence="5" id="KW-0547">Nucleotide-binding</keyword>
<comment type="catalytic activity">
    <reaction evidence="9">
        <text>ATP + H2O = ADP + phosphate + H(+)</text>
        <dbReference type="Rhea" id="RHEA:13065"/>
        <dbReference type="ChEBI" id="CHEBI:15377"/>
        <dbReference type="ChEBI" id="CHEBI:15378"/>
        <dbReference type="ChEBI" id="CHEBI:30616"/>
        <dbReference type="ChEBI" id="CHEBI:43474"/>
        <dbReference type="ChEBI" id="CHEBI:456216"/>
        <dbReference type="EC" id="3.6.4.10"/>
    </reaction>
</comment>
<dbReference type="FunFam" id="2.60.34.10:FF:000004">
    <property type="entry name" value="Heat shock protein SSB1"/>
    <property type="match status" value="1"/>
</dbReference>
<dbReference type="Gene3D" id="3.30.420.40">
    <property type="match status" value="2"/>
</dbReference>
<dbReference type="InterPro" id="IPR018181">
    <property type="entry name" value="Heat_shock_70_CS"/>
</dbReference>
<evidence type="ECO:0000256" key="7">
    <source>
        <dbReference type="ARBA" id="ARBA00022840"/>
    </source>
</evidence>
<evidence type="ECO:0000256" key="5">
    <source>
        <dbReference type="ARBA" id="ARBA00022741"/>
    </source>
</evidence>
<dbReference type="InterPro" id="IPR029048">
    <property type="entry name" value="HSP70_C_sf"/>
</dbReference>
<dbReference type="Gene3D" id="3.30.1360.40">
    <property type="match status" value="1"/>
</dbReference>
<keyword evidence="7" id="KW-0067">ATP-binding</keyword>
<dbReference type="GO" id="GO:0016787">
    <property type="term" value="F:hydrolase activity"/>
    <property type="evidence" value="ECO:0007669"/>
    <property type="project" value="UniProtKB-KW"/>
</dbReference>
<reference evidence="14" key="1">
    <citation type="submission" date="2017-12" db="EMBL/GenBank/DDBJ databases">
        <authorList>
            <consortium name="DOE Joint Genome Institute"/>
            <person name="Mondo S.J."/>
            <person name="Kjaerbolling I."/>
            <person name="Vesth T.C."/>
            <person name="Frisvad J.C."/>
            <person name="Nybo J.L."/>
            <person name="Theobald S."/>
            <person name="Kuo A."/>
            <person name="Bowyer P."/>
            <person name="Matsuda Y."/>
            <person name="Lyhne E.K."/>
            <person name="Kogle M.E."/>
            <person name="Clum A."/>
            <person name="Lipzen A."/>
            <person name="Salamov A."/>
            <person name="Ngan C.Y."/>
            <person name="Daum C."/>
            <person name="Chiniquy J."/>
            <person name="Barry K."/>
            <person name="LaButti K."/>
            <person name="Haridas S."/>
            <person name="Simmons B.A."/>
            <person name="Magnuson J.K."/>
            <person name="Mortensen U.H."/>
            <person name="Larsen T.O."/>
            <person name="Grigoriev I.V."/>
            <person name="Baker S.E."/>
            <person name="Andersen M.R."/>
            <person name="Nordberg H.P."/>
            <person name="Cantor M.N."/>
            <person name="Hua S.X."/>
        </authorList>
    </citation>
    <scope>NUCLEOTIDE SEQUENCE [LARGE SCALE GENOMIC DNA]</scope>
    <source>
        <strain evidence="14">IBT 19404</strain>
    </source>
</reference>
<dbReference type="FunFam" id="3.30.420.40:FF:000026">
    <property type="entry name" value="Heat shock protein 70"/>
    <property type="match status" value="1"/>
</dbReference>
<dbReference type="Pfam" id="PF01765">
    <property type="entry name" value="RRF"/>
    <property type="match status" value="1"/>
</dbReference>
<dbReference type="GO" id="GO:0005737">
    <property type="term" value="C:cytoplasm"/>
    <property type="evidence" value="ECO:0007669"/>
    <property type="project" value="UniProtKB-SubCell"/>
</dbReference>
<feature type="region of interest" description="Disordered" evidence="11">
    <location>
        <begin position="623"/>
        <end position="653"/>
    </location>
</feature>
<evidence type="ECO:0000256" key="6">
    <source>
        <dbReference type="ARBA" id="ARBA00022801"/>
    </source>
</evidence>
<sequence length="839" mass="91411">MSDEVYEGAIGIDLGTTYSCVANYEGTNVEIIANEQGSYTTPSFVSFTDKERLIGEAAKNQAAMNPKNTVFDIKRLIGRRFEDPVVKKDVESWPFKVVDQGGNPIVEVDYLGETKTFSPQEISSMVLMKMKEVAETKLGKKVEKAVITVPAYFNDNQRQATKDAGAIAGLNVLRIINEPTAAAIAYGLGSGKSDKERNVLIYDLGGGTFDVSLLNIQGGVFTVKATAGDTHLGGQDFDTNLLDHFKKEFQRKTGKDLSGDPRALRRLRTACERAKRTLSNATQTTVEIDSLFDGEDFNSSLTRARFEDLNAKSFSGTLDPVQQVLKDSGLEKKQVDEIVLVGGSTRIPRIQKLLSDFFDGKKLEKSINPDEAVAYGAAVQAGILSGKATSAETQDLLLLDVVPLSLGVAMEGNIFAPVVARGQTVPTIKKRTFTTVVDNQTTVQFPVYQGERTNCADNTSLGEFTLAPIPPMRAGEAALECVFEVDVNGILKVTATEKSSGRTANITISNAVGKLSTGEIEQMIDDAAKFKSSDEAFTKKFESRQQLESYISRVEEIVSDPGMSMKLKRGNKEKIESALSDAMAQLEIEDSSPEDLKKKELALKRLITKAMATRGFTSSHILYKKKDKAKKQPDAGPASSPNPGASSEDPYDLSKLQDGITTALSQLKDDLAKNRVGGRFNTESIETLRVKPHKGSKDSVKLGELAQVVPKGGRMVTVLASEEDHVKAIASTIVSSNLSLTPQPDAHNALQLNIPIPPPTKESRDHAVGLAKAAMDKANSSIRDSRGALHKRLQDMQKKKLARPDDVRKAHEHMDKLVEKSHKDVKDLFETARKALERV</sequence>
<dbReference type="InterPro" id="IPR029047">
    <property type="entry name" value="HSP70_peptide-bd_sf"/>
</dbReference>
<evidence type="ECO:0000313" key="14">
    <source>
        <dbReference type="Proteomes" id="UP000235023"/>
    </source>
</evidence>
<dbReference type="InterPro" id="IPR013126">
    <property type="entry name" value="Hsp_70_fam"/>
</dbReference>
<dbReference type="Pfam" id="PF00012">
    <property type="entry name" value="HSP70"/>
    <property type="match status" value="1"/>
</dbReference>
<dbReference type="Gene3D" id="3.90.640.10">
    <property type="entry name" value="Actin, Chain A, domain 4"/>
    <property type="match status" value="1"/>
</dbReference>
<dbReference type="InterPro" id="IPR043129">
    <property type="entry name" value="ATPase_NBD"/>
</dbReference>
<dbReference type="FunFam" id="3.90.640.10:FF:000002">
    <property type="entry name" value="Heat shock 70 kDa"/>
    <property type="match status" value="1"/>
</dbReference>
<dbReference type="PROSITE" id="PS00329">
    <property type="entry name" value="HSP70_2"/>
    <property type="match status" value="1"/>
</dbReference>
<dbReference type="InterPro" id="IPR036191">
    <property type="entry name" value="RRF_sf"/>
</dbReference>
<dbReference type="PROSITE" id="PS01036">
    <property type="entry name" value="HSP70_3"/>
    <property type="match status" value="1"/>
</dbReference>
<dbReference type="NCBIfam" id="NF001413">
    <property type="entry name" value="PRK00290.1"/>
    <property type="match status" value="1"/>
</dbReference>
<dbReference type="FunFam" id="3.30.30.30:FF:000005">
    <property type="entry name" value="Heat shock protein ssb1"/>
    <property type="match status" value="1"/>
</dbReference>
<dbReference type="Gene3D" id="1.20.1270.10">
    <property type="match status" value="1"/>
</dbReference>
<evidence type="ECO:0000313" key="13">
    <source>
        <dbReference type="EMBL" id="PLN75506.1"/>
    </source>
</evidence>
<accession>A0A2J5HF42</accession>
<evidence type="ECO:0000256" key="1">
    <source>
        <dbReference type="ARBA" id="ARBA00004496"/>
    </source>
</evidence>
<dbReference type="PANTHER" id="PTHR19375">
    <property type="entry name" value="HEAT SHOCK PROTEIN 70KDA"/>
    <property type="match status" value="1"/>
</dbReference>
<dbReference type="PROSITE" id="PS00297">
    <property type="entry name" value="HSP70_1"/>
    <property type="match status" value="1"/>
</dbReference>
<dbReference type="PRINTS" id="PR00301">
    <property type="entry name" value="HEATSHOCK70"/>
</dbReference>
<dbReference type="AlphaFoldDB" id="A0A2J5HF42"/>
<dbReference type="GO" id="GO:0005524">
    <property type="term" value="F:ATP binding"/>
    <property type="evidence" value="ECO:0007669"/>
    <property type="project" value="UniProtKB-KW"/>
</dbReference>
<feature type="compositionally biased region" description="Low complexity" evidence="11">
    <location>
        <begin position="634"/>
        <end position="647"/>
    </location>
</feature>
<gene>
    <name evidence="13" type="ORF">BDW42DRAFT_197716</name>
</gene>
<dbReference type="OrthoDB" id="2401965at2759"/>
<evidence type="ECO:0000256" key="10">
    <source>
        <dbReference type="ARBA" id="ARBA00069311"/>
    </source>
</evidence>
<comment type="subcellular location">
    <subcellularLocation>
        <location evidence="1">Cytoplasm</location>
    </subcellularLocation>
</comment>
<dbReference type="Proteomes" id="UP000235023">
    <property type="component" value="Unassembled WGS sequence"/>
</dbReference>
<dbReference type="Gene3D" id="3.30.30.30">
    <property type="match status" value="1"/>
</dbReference>
<dbReference type="SUPFAM" id="SSF100934">
    <property type="entry name" value="Heat shock protein 70kD (HSP70), C-terminal subdomain"/>
    <property type="match status" value="1"/>
</dbReference>
<dbReference type="InterPro" id="IPR023584">
    <property type="entry name" value="Ribosome_recyc_fac_dom"/>
</dbReference>
<dbReference type="SUPFAM" id="SSF53067">
    <property type="entry name" value="Actin-like ATPase domain"/>
    <property type="match status" value="2"/>
</dbReference>
<dbReference type="SUPFAM" id="SSF55194">
    <property type="entry name" value="Ribosome recycling factor, RRF"/>
    <property type="match status" value="1"/>
</dbReference>
<keyword evidence="6" id="KW-0378">Hydrolase</keyword>
<dbReference type="EC" id="3.6.4.10" evidence="2"/>
<dbReference type="EMBL" id="KZ559646">
    <property type="protein sequence ID" value="PLN75506.1"/>
    <property type="molecule type" value="Genomic_DNA"/>
</dbReference>
<evidence type="ECO:0000256" key="8">
    <source>
        <dbReference type="ARBA" id="ARBA00023186"/>
    </source>
</evidence>
<evidence type="ECO:0000256" key="2">
    <source>
        <dbReference type="ARBA" id="ARBA00012554"/>
    </source>
</evidence>
<dbReference type="SUPFAM" id="SSF100920">
    <property type="entry name" value="Heat shock protein 70kD (HSP70), peptide-binding domain"/>
    <property type="match status" value="1"/>
</dbReference>
<dbReference type="FunFam" id="1.20.1270.10:FF:000014">
    <property type="entry name" value="Heat shock protein 70"/>
    <property type="match status" value="1"/>
</dbReference>
<dbReference type="FunFam" id="3.30.420.40:FF:000172">
    <property type="entry name" value="Heat shock 70 kDa protein"/>
    <property type="match status" value="2"/>
</dbReference>
<dbReference type="GO" id="GO:0140662">
    <property type="term" value="F:ATP-dependent protein folding chaperone"/>
    <property type="evidence" value="ECO:0007669"/>
    <property type="project" value="InterPro"/>
</dbReference>
<keyword evidence="14" id="KW-1185">Reference proteome</keyword>
<dbReference type="FunFam" id="3.30.1360.40:FF:000020">
    <property type="entry name" value="Similar to ribosome recycling factor"/>
    <property type="match status" value="1"/>
</dbReference>
<keyword evidence="4" id="KW-0963">Cytoplasm</keyword>
<evidence type="ECO:0000256" key="4">
    <source>
        <dbReference type="ARBA" id="ARBA00022490"/>
    </source>
</evidence>
<feature type="region of interest" description="Disordered" evidence="11">
    <location>
        <begin position="794"/>
        <end position="819"/>
    </location>
</feature>
<dbReference type="Gene3D" id="1.10.132.20">
    <property type="entry name" value="Ribosome-recycling factor"/>
    <property type="match status" value="1"/>
</dbReference>